<dbReference type="AlphaFoldDB" id="A0A3P7L888"/>
<keyword evidence="3" id="KW-1185">Reference proteome</keyword>
<reference evidence="2 3" key="1">
    <citation type="submission" date="2018-11" db="EMBL/GenBank/DDBJ databases">
        <authorList>
            <consortium name="Pathogen Informatics"/>
        </authorList>
    </citation>
    <scope>NUCLEOTIDE SEQUENCE [LARGE SCALE GENOMIC DNA]</scope>
</reference>
<feature type="region of interest" description="Disordered" evidence="1">
    <location>
        <begin position="18"/>
        <end position="48"/>
    </location>
</feature>
<evidence type="ECO:0000313" key="2">
    <source>
        <dbReference type="EMBL" id="VDM75408.1"/>
    </source>
</evidence>
<gene>
    <name evidence="2" type="ORF">SVUK_LOCUS10406</name>
</gene>
<dbReference type="Proteomes" id="UP000270094">
    <property type="component" value="Unassembled WGS sequence"/>
</dbReference>
<evidence type="ECO:0000313" key="3">
    <source>
        <dbReference type="Proteomes" id="UP000270094"/>
    </source>
</evidence>
<dbReference type="EMBL" id="UYYB01095301">
    <property type="protein sequence ID" value="VDM75408.1"/>
    <property type="molecule type" value="Genomic_DNA"/>
</dbReference>
<accession>A0A3P7L888</accession>
<organism evidence="2 3">
    <name type="scientific">Strongylus vulgaris</name>
    <name type="common">Blood worm</name>
    <dbReference type="NCBI Taxonomy" id="40348"/>
    <lineage>
        <taxon>Eukaryota</taxon>
        <taxon>Metazoa</taxon>
        <taxon>Ecdysozoa</taxon>
        <taxon>Nematoda</taxon>
        <taxon>Chromadorea</taxon>
        <taxon>Rhabditida</taxon>
        <taxon>Rhabditina</taxon>
        <taxon>Rhabditomorpha</taxon>
        <taxon>Strongyloidea</taxon>
        <taxon>Strongylidae</taxon>
        <taxon>Strongylus</taxon>
    </lineage>
</organism>
<protein>
    <submittedName>
        <fullName evidence="2">Uncharacterized protein</fullName>
    </submittedName>
</protein>
<sequence length="84" mass="9118">MLSDQGNAITTVVEIVSRSAPTTAGTPPKPIFTPFSKLQGASLPPNRLARNKVRKGGHEETEWTHSSFVMRKFVHGTLEASDLS</sequence>
<evidence type="ECO:0000256" key="1">
    <source>
        <dbReference type="SAM" id="MobiDB-lite"/>
    </source>
</evidence>
<name>A0A3P7L888_STRVU</name>
<proteinExistence type="predicted"/>